<keyword evidence="5" id="KW-0378">Hydrolase</keyword>
<proteinExistence type="predicted"/>
<dbReference type="PANTHER" id="PTHR43982:SF6">
    <property type="entry name" value="UBIQUITIN CARBOXYL-TERMINAL HYDROLASE 2-RELATED"/>
    <property type="match status" value="1"/>
</dbReference>
<evidence type="ECO:0000256" key="4">
    <source>
        <dbReference type="ARBA" id="ARBA00022786"/>
    </source>
</evidence>
<feature type="compositionally biased region" description="Pro residues" evidence="7">
    <location>
        <begin position="843"/>
        <end position="854"/>
    </location>
</feature>
<dbReference type="CDD" id="cd02666">
    <property type="entry name" value="Peptidase_C19J"/>
    <property type="match status" value="1"/>
</dbReference>
<comment type="catalytic activity">
    <reaction evidence="1">
        <text>Thiol-dependent hydrolysis of ester, thioester, amide, peptide and isopeptide bonds formed by the C-terminal Gly of ubiquitin (a 76-residue protein attached to proteins as an intracellular targeting signal).</text>
        <dbReference type="EC" id="3.4.19.12"/>
    </reaction>
</comment>
<dbReference type="AlphaFoldDB" id="A0A8H7TBE4"/>
<dbReference type="InterPro" id="IPR038765">
    <property type="entry name" value="Papain-like_cys_pep_sf"/>
</dbReference>
<keyword evidence="10" id="KW-1185">Reference proteome</keyword>
<organism evidence="9 10">
    <name type="scientific">Cadophora malorum</name>
    <dbReference type="NCBI Taxonomy" id="108018"/>
    <lineage>
        <taxon>Eukaryota</taxon>
        <taxon>Fungi</taxon>
        <taxon>Dikarya</taxon>
        <taxon>Ascomycota</taxon>
        <taxon>Pezizomycotina</taxon>
        <taxon>Leotiomycetes</taxon>
        <taxon>Helotiales</taxon>
        <taxon>Ploettnerulaceae</taxon>
        <taxon>Cadophora</taxon>
    </lineage>
</organism>
<protein>
    <recommendedName>
        <fullName evidence="2">ubiquitinyl hydrolase 1</fullName>
        <ecNumber evidence="2">3.4.19.12</ecNumber>
    </recommendedName>
</protein>
<evidence type="ECO:0000313" key="9">
    <source>
        <dbReference type="EMBL" id="KAG4418500.1"/>
    </source>
</evidence>
<dbReference type="PROSITE" id="PS00973">
    <property type="entry name" value="USP_2"/>
    <property type="match status" value="1"/>
</dbReference>
<evidence type="ECO:0000256" key="7">
    <source>
        <dbReference type="SAM" id="MobiDB-lite"/>
    </source>
</evidence>
<dbReference type="InterPro" id="IPR028889">
    <property type="entry name" value="USP"/>
</dbReference>
<evidence type="ECO:0000313" key="10">
    <source>
        <dbReference type="Proteomes" id="UP000664132"/>
    </source>
</evidence>
<dbReference type="InterPro" id="IPR025305">
    <property type="entry name" value="UCH_repeat_domain"/>
</dbReference>
<accession>A0A8H7TBE4</accession>
<sequence length="1278" mass="144134">MDRLPSGPGKTAPRLILDLLNYDPKKNYNKNLLVDPAPKWRKGLWDAAHPQACRHSLMRKEQTRAPVSDDEQPDADTSYSVAAYCNKCRLHFMINVGYERQNDFQIPCRQSDKESPLHHFCLQESIIGKEYRERFGVDKRDHLIEAHRWGCSASNCPALLEVRISSPRLGKSLVDMIVDKQRLEARGRKEIAREPARYQGMEPVGPVSALWYLRSYLSDAKAAKDSASLKKIAKRNKKFVMAFGNECNDLFETLGFTEIEEPAEAPEEGTNGFWQLPVVTDDNIAFIEDVIFEIDVLIQNLPLSEQNPAYMRVMVRPVPALKDIERSLGYFDYPTRSRTIDLVTEEHPYYKSLGAVETFNDDYLSWAYDRQCLCDPLNKPYYFDCLEDLAKGRGSPDLQLKVTMAVSLGEYGLKQLEDSFKFFGLDPATKEGDDHIMGVYKSRITSAPRQKEEAKACLLIIAKHRKSEGIEALANDNTMSFEEALEFLDVTATTASDSIEAAAIAMALDGDKARVARALRVIANQRPEDLTLQRAAAQMESGNGEFALDVSEAYNRLQIGASGPNLPDETVLTYYQSLSSGAPSGSKDSFAEALRTIALHRDSIFLLRKLDDPNAVVHASTAEPVGLDNIGNTCYLNSLLQYYYTIKPVRDMVIDFEKHCMTLSEDNLKIKRVGGRIVDKSEIIKAQKFVGELHNLFENLKTASTRSVKPTKELAELTIFSSEKQGEFLERRKSISSPSGPPNIASIMGAPVFGPQLPPTPLTPPSSSKSPDDDIEMIDNPGDNVEARDDSSEATLVDIDQVPLIADKDSTGLSTKDTPTSDIDADAVMVNGGGDGDDASRPLSPPEKPPPIPPRNKSGLVISTTDNKDLAADDELWRFGTQQDVTEVIGNVTYRLQCAIKPTSFEEGSGEQIDVIRDTFFGTNTTYTEKGHTTETKVEAWPTIIAFPGKEGDVRDLYEAIDVIYDEQYVEVENKKCPQHFSISKLPEILQIQIQRTDFDPVRQTSYKNRTPVAFPETLYMDRYVATEDLDSVVMRRRRETWKWKSQLRSLEARQEALKNSKEDINVPDALLAVKDYVKALQEEEIEGIEIDPALPDALEDRISQVASELEEISKQVNVLKKSLKEQFTDMREHEYKLHSVFIHRGEAGGGHYWVYIYDFEHDIWREYNDEHVSEVKDRRRIFDQTGSAEGTPYYLVYVKTQRLRELVDVVCREVQEEPVELDTWNGQMDGVVKEVEGEGEDVRHIEHVKPRPLRPKPPVKEWGAAVEQTYDANGNTW</sequence>
<evidence type="ECO:0000256" key="2">
    <source>
        <dbReference type="ARBA" id="ARBA00012759"/>
    </source>
</evidence>
<dbReference type="Pfam" id="PF00443">
    <property type="entry name" value="UCH"/>
    <property type="match status" value="1"/>
</dbReference>
<evidence type="ECO:0000256" key="3">
    <source>
        <dbReference type="ARBA" id="ARBA00022670"/>
    </source>
</evidence>
<evidence type="ECO:0000256" key="1">
    <source>
        <dbReference type="ARBA" id="ARBA00000707"/>
    </source>
</evidence>
<dbReference type="InterPro" id="IPR001394">
    <property type="entry name" value="Peptidase_C19_UCH"/>
</dbReference>
<feature type="domain" description="USP" evidence="8">
    <location>
        <begin position="625"/>
        <end position="1201"/>
    </location>
</feature>
<dbReference type="GO" id="GO:0016579">
    <property type="term" value="P:protein deubiquitination"/>
    <property type="evidence" value="ECO:0007669"/>
    <property type="project" value="InterPro"/>
</dbReference>
<dbReference type="InterPro" id="IPR018200">
    <property type="entry name" value="USP_CS"/>
</dbReference>
<dbReference type="Proteomes" id="UP000664132">
    <property type="component" value="Unassembled WGS sequence"/>
</dbReference>
<dbReference type="PANTHER" id="PTHR43982">
    <property type="entry name" value="UBIQUITIN CARBOXYL-TERMINAL HYDROLASE"/>
    <property type="match status" value="1"/>
</dbReference>
<gene>
    <name evidence="9" type="ORF">IFR04_008394</name>
</gene>
<evidence type="ECO:0000256" key="6">
    <source>
        <dbReference type="ARBA" id="ARBA00022807"/>
    </source>
</evidence>
<reference evidence="9" key="1">
    <citation type="submission" date="2021-02" db="EMBL/GenBank/DDBJ databases">
        <title>Genome sequence Cadophora malorum strain M34.</title>
        <authorList>
            <person name="Stefanovic E."/>
            <person name="Vu D."/>
            <person name="Scully C."/>
            <person name="Dijksterhuis J."/>
            <person name="Roader J."/>
            <person name="Houbraken J."/>
        </authorList>
    </citation>
    <scope>NUCLEOTIDE SEQUENCE</scope>
    <source>
        <strain evidence="9">M34</strain>
    </source>
</reference>
<dbReference type="PROSITE" id="PS00972">
    <property type="entry name" value="USP_1"/>
    <property type="match status" value="1"/>
</dbReference>
<comment type="caution">
    <text evidence="9">The sequence shown here is derived from an EMBL/GenBank/DDBJ whole genome shotgun (WGS) entry which is preliminary data.</text>
</comment>
<dbReference type="EC" id="3.4.19.12" evidence="2"/>
<keyword evidence="3" id="KW-0645">Protease</keyword>
<dbReference type="GO" id="GO:0043161">
    <property type="term" value="P:proteasome-mediated ubiquitin-dependent protein catabolic process"/>
    <property type="evidence" value="ECO:0007669"/>
    <property type="project" value="InterPro"/>
</dbReference>
<keyword evidence="6" id="KW-0788">Thiol protease</keyword>
<dbReference type="OrthoDB" id="2420415at2759"/>
<feature type="compositionally biased region" description="Polar residues" evidence="7">
    <location>
        <begin position="811"/>
        <end position="821"/>
    </location>
</feature>
<dbReference type="GO" id="GO:0070628">
    <property type="term" value="F:proteasome binding"/>
    <property type="evidence" value="ECO:0007669"/>
    <property type="project" value="TreeGrafter"/>
</dbReference>
<dbReference type="Gene3D" id="3.90.70.10">
    <property type="entry name" value="Cysteine proteinases"/>
    <property type="match status" value="2"/>
</dbReference>
<feature type="region of interest" description="Disordered" evidence="7">
    <location>
        <begin position="730"/>
        <end position="861"/>
    </location>
</feature>
<evidence type="ECO:0000256" key="5">
    <source>
        <dbReference type="ARBA" id="ARBA00022801"/>
    </source>
</evidence>
<dbReference type="Pfam" id="PF13446">
    <property type="entry name" value="RPT"/>
    <property type="match status" value="3"/>
</dbReference>
<dbReference type="EMBL" id="JAFJYH010000127">
    <property type="protein sequence ID" value="KAG4418500.1"/>
    <property type="molecule type" value="Genomic_DNA"/>
</dbReference>
<dbReference type="PROSITE" id="PS50235">
    <property type="entry name" value="USP_3"/>
    <property type="match status" value="1"/>
</dbReference>
<dbReference type="FunFam" id="3.90.70.10:FF:000122">
    <property type="entry name" value="Ubiquitin carboxyl-terminal hydrolase 2"/>
    <property type="match status" value="1"/>
</dbReference>
<dbReference type="GO" id="GO:0004843">
    <property type="term" value="F:cysteine-type deubiquitinase activity"/>
    <property type="evidence" value="ECO:0007669"/>
    <property type="project" value="UniProtKB-EC"/>
</dbReference>
<evidence type="ECO:0000259" key="8">
    <source>
        <dbReference type="PROSITE" id="PS50235"/>
    </source>
</evidence>
<dbReference type="InterPro" id="IPR044635">
    <property type="entry name" value="UBP14-like"/>
</dbReference>
<dbReference type="SUPFAM" id="SSF54001">
    <property type="entry name" value="Cysteine proteinases"/>
    <property type="match status" value="1"/>
</dbReference>
<keyword evidence="4" id="KW-0833">Ubl conjugation pathway</keyword>
<name>A0A8H7TBE4_9HELO</name>
<dbReference type="GO" id="GO:0061136">
    <property type="term" value="P:regulation of proteasomal protein catabolic process"/>
    <property type="evidence" value="ECO:0007669"/>
    <property type="project" value="TreeGrafter"/>
</dbReference>